<reference evidence="1" key="1">
    <citation type="submission" date="2022-07" db="EMBL/GenBank/DDBJ databases">
        <title>Genome Sequence of Physisporinus lineatus.</title>
        <authorList>
            <person name="Buettner E."/>
        </authorList>
    </citation>
    <scope>NUCLEOTIDE SEQUENCE</scope>
    <source>
        <strain evidence="1">VT162</strain>
    </source>
</reference>
<sequence>MPRKKSGKPPGRAGWPKGSKLAYMRSHIQGWHEAKAKKSVSQFYDRVTDVFIAMYGYDLPHDEDGPRLIEEEDVSLTQMSAEDISKEEAERRSAFRIMLREKLVTWYGNHGKAVSRTETSNEIQKLILNQSAAAVKPRRVAPLKFYQRLYYGSRIQQAVNEEWKKEAAEREALIASGATVKKVQGAILGVMEKVTSQLWEQETEEFKQSVLDLRDQDMEAQLEKKRANETNPETPNDYQMVINTGAAVLQGIADNIAKRYGMVVAIFLAGPIPEDNGQIGVQSIHSGQTLGPLAQTWPEWNPLRFGEVEESMVRFADKCYSTYLLL</sequence>
<protein>
    <submittedName>
        <fullName evidence="1">Uncharacterized protein</fullName>
    </submittedName>
</protein>
<accession>A0AAD5UQY5</accession>
<gene>
    <name evidence="1" type="ORF">NLI96_g11867</name>
</gene>
<proteinExistence type="predicted"/>
<evidence type="ECO:0000313" key="2">
    <source>
        <dbReference type="Proteomes" id="UP001212997"/>
    </source>
</evidence>
<dbReference type="EMBL" id="JANAWD010000865">
    <property type="protein sequence ID" value="KAJ3475384.1"/>
    <property type="molecule type" value="Genomic_DNA"/>
</dbReference>
<keyword evidence="2" id="KW-1185">Reference proteome</keyword>
<organism evidence="1 2">
    <name type="scientific">Meripilus lineatus</name>
    <dbReference type="NCBI Taxonomy" id="2056292"/>
    <lineage>
        <taxon>Eukaryota</taxon>
        <taxon>Fungi</taxon>
        <taxon>Dikarya</taxon>
        <taxon>Basidiomycota</taxon>
        <taxon>Agaricomycotina</taxon>
        <taxon>Agaricomycetes</taxon>
        <taxon>Polyporales</taxon>
        <taxon>Meripilaceae</taxon>
        <taxon>Meripilus</taxon>
    </lineage>
</organism>
<dbReference type="AlphaFoldDB" id="A0AAD5UQY5"/>
<name>A0AAD5UQY5_9APHY</name>
<comment type="caution">
    <text evidence="1">The sequence shown here is derived from an EMBL/GenBank/DDBJ whole genome shotgun (WGS) entry which is preliminary data.</text>
</comment>
<evidence type="ECO:0000313" key="1">
    <source>
        <dbReference type="EMBL" id="KAJ3475384.1"/>
    </source>
</evidence>
<dbReference type="Proteomes" id="UP001212997">
    <property type="component" value="Unassembled WGS sequence"/>
</dbReference>